<accession>A0A8H3WP27</accession>
<reference evidence="2 3" key="1">
    <citation type="submission" date="2019-12" db="EMBL/GenBank/DDBJ databases">
        <title>A genome sequence resource for the geographically widespread anthracnose pathogen Colletotrichum asianum.</title>
        <authorList>
            <person name="Meng Y."/>
        </authorList>
    </citation>
    <scope>NUCLEOTIDE SEQUENCE [LARGE SCALE GENOMIC DNA]</scope>
    <source>
        <strain evidence="2 3">ICMP 18580</strain>
    </source>
</reference>
<evidence type="ECO:0000313" key="3">
    <source>
        <dbReference type="Proteomes" id="UP000434172"/>
    </source>
</evidence>
<dbReference type="InterPro" id="IPR010730">
    <property type="entry name" value="HET"/>
</dbReference>
<comment type="caution">
    <text evidence="2">The sequence shown here is derived from an EMBL/GenBank/DDBJ whole genome shotgun (WGS) entry which is preliminary data.</text>
</comment>
<keyword evidence="3" id="KW-1185">Reference proteome</keyword>
<dbReference type="EMBL" id="WOWK01000007">
    <property type="protein sequence ID" value="KAF0330424.1"/>
    <property type="molecule type" value="Genomic_DNA"/>
</dbReference>
<dbReference type="PANTHER" id="PTHR10622:SF10">
    <property type="entry name" value="HET DOMAIN-CONTAINING PROTEIN"/>
    <property type="match status" value="1"/>
</dbReference>
<dbReference type="Proteomes" id="UP000434172">
    <property type="component" value="Unassembled WGS sequence"/>
</dbReference>
<evidence type="ECO:0000313" key="2">
    <source>
        <dbReference type="EMBL" id="KAF0330424.1"/>
    </source>
</evidence>
<proteinExistence type="predicted"/>
<evidence type="ECO:0000259" key="1">
    <source>
        <dbReference type="Pfam" id="PF06985"/>
    </source>
</evidence>
<feature type="domain" description="Heterokaryon incompatibility" evidence="1">
    <location>
        <begin position="22"/>
        <end position="139"/>
    </location>
</feature>
<gene>
    <name evidence="2" type="ORF">GQ607_002303</name>
</gene>
<dbReference type="PANTHER" id="PTHR10622">
    <property type="entry name" value="HET DOMAIN-CONTAINING PROTEIN"/>
    <property type="match status" value="1"/>
</dbReference>
<dbReference type="OrthoDB" id="20872at2759"/>
<name>A0A8H3WP27_9PEZI</name>
<dbReference type="Pfam" id="PF06985">
    <property type="entry name" value="HET"/>
    <property type="match status" value="1"/>
</dbReference>
<protein>
    <submittedName>
        <fullName evidence="2">Het domain-containing protein</fullName>
    </submittedName>
</protein>
<sequence>MRLINVNTLELEEFLDDNIPRYAILSHTWGQEEVSFQDLCWLHDYEKNRMTYASVEALIPQIGQNMENKARAIRERAGFDKIVKSALIATAWDIRYVWLDTCCIDKTSSAELSEAINSMFRWYRNSYFCLAFLSDVDSRGEGYGGVRFEDSRWFTRGWTLQELLAPEIVVFYDRSWRDMASRGSLAKRIANITGIPKYILAGDHELNLCSLASRMSWASKRRTSRKEDMAYCLMGLFGVNMPLLYGEGDKAFIRLQHEIIKEHRGKDESLFAWGYNESVLTHGSIFAPSPALMGSGEMSGTSKLSLDTLPFDLSNKGLDITLDLFRVPLAGIGFFDVYYALWKASFPSENDNKNKSWHRLFFPLFPSVRHPERGKLKDGQYMAKCLSGPLMVSKRHVPVDSFRRRVMITRDNPAWSLGFSSMVRLVKMSMSNLHQILPFARLVETFPLPLHVEMKQEGSEAEFVFVKEGQLEAYAFRFLVFNSLGEETMRGGKAVQLTVFIDLRGPRTKTVAVEWMDGSRVTDSKEMQRIDVTRAASTGGNEGQKGDPAAYCSLLDAAFAGVPLLDARRWANNAAPFLIHGKPLEVKVDADNSFFNYRTRTRCMTADVTVSSV</sequence>
<organism evidence="2 3">
    <name type="scientific">Colletotrichum asianum</name>
    <dbReference type="NCBI Taxonomy" id="702518"/>
    <lineage>
        <taxon>Eukaryota</taxon>
        <taxon>Fungi</taxon>
        <taxon>Dikarya</taxon>
        <taxon>Ascomycota</taxon>
        <taxon>Pezizomycotina</taxon>
        <taxon>Sordariomycetes</taxon>
        <taxon>Hypocreomycetidae</taxon>
        <taxon>Glomerellales</taxon>
        <taxon>Glomerellaceae</taxon>
        <taxon>Colletotrichum</taxon>
        <taxon>Colletotrichum gloeosporioides species complex</taxon>
    </lineage>
</organism>
<dbReference type="AlphaFoldDB" id="A0A8H3WP27"/>